<dbReference type="AlphaFoldDB" id="A0A9P7G2E3"/>
<dbReference type="PANTHER" id="PTHR38926">
    <property type="entry name" value="F-BOX DOMAIN CONTAINING PROTEIN, EXPRESSED"/>
    <property type="match status" value="1"/>
</dbReference>
<reference evidence="2" key="2">
    <citation type="submission" date="2021-10" db="EMBL/GenBank/DDBJ databases">
        <title>Phylogenomics reveals ancestral predisposition of the termite-cultivated fungus Termitomyces towards a domesticated lifestyle.</title>
        <authorList>
            <person name="Auxier B."/>
            <person name="Grum-Grzhimaylo A."/>
            <person name="Cardenas M.E."/>
            <person name="Lodge J.D."/>
            <person name="Laessoe T."/>
            <person name="Pedersen O."/>
            <person name="Smith M.E."/>
            <person name="Kuyper T.W."/>
            <person name="Franco-Molano E.A."/>
            <person name="Baroni T.J."/>
            <person name="Aanen D.K."/>
        </authorList>
    </citation>
    <scope>NUCLEOTIDE SEQUENCE</scope>
    <source>
        <strain evidence="2">AP01</strain>
        <tissue evidence="2">Mycelium</tissue>
    </source>
</reference>
<dbReference type="Pfam" id="PF12937">
    <property type="entry name" value="F-box-like"/>
    <property type="match status" value="1"/>
</dbReference>
<evidence type="ECO:0000313" key="3">
    <source>
        <dbReference type="Proteomes" id="UP000775547"/>
    </source>
</evidence>
<feature type="domain" description="F-box" evidence="1">
    <location>
        <begin position="65"/>
        <end position="119"/>
    </location>
</feature>
<dbReference type="InterPro" id="IPR032675">
    <property type="entry name" value="LRR_dom_sf"/>
</dbReference>
<dbReference type="Gene3D" id="3.80.10.10">
    <property type="entry name" value="Ribonuclease Inhibitor"/>
    <property type="match status" value="1"/>
</dbReference>
<dbReference type="InterPro" id="IPR001810">
    <property type="entry name" value="F-box_dom"/>
</dbReference>
<dbReference type="Gene3D" id="1.20.1280.50">
    <property type="match status" value="1"/>
</dbReference>
<dbReference type="EMBL" id="JABCKV010000484">
    <property type="protein sequence ID" value="KAG5640833.1"/>
    <property type="molecule type" value="Genomic_DNA"/>
</dbReference>
<proteinExistence type="predicted"/>
<accession>A0A9P7G2E3</accession>
<dbReference type="Proteomes" id="UP000775547">
    <property type="component" value="Unassembled WGS sequence"/>
</dbReference>
<comment type="caution">
    <text evidence="2">The sequence shown here is derived from an EMBL/GenBank/DDBJ whole genome shotgun (WGS) entry which is preliminary data.</text>
</comment>
<dbReference type="SUPFAM" id="SSF81383">
    <property type="entry name" value="F-box domain"/>
    <property type="match status" value="1"/>
</dbReference>
<name>A0A9P7G2E3_9AGAR</name>
<dbReference type="SUPFAM" id="SSF52058">
    <property type="entry name" value="L domain-like"/>
    <property type="match status" value="1"/>
</dbReference>
<dbReference type="PROSITE" id="PS50181">
    <property type="entry name" value="FBOX"/>
    <property type="match status" value="1"/>
</dbReference>
<dbReference type="InterPro" id="IPR036047">
    <property type="entry name" value="F-box-like_dom_sf"/>
</dbReference>
<dbReference type="OrthoDB" id="2269034at2759"/>
<dbReference type="PANTHER" id="PTHR38926:SF72">
    <property type="entry name" value="IM:7136021-RELATED"/>
    <property type="match status" value="1"/>
</dbReference>
<keyword evidence="3" id="KW-1185">Reference proteome</keyword>
<sequence length="549" mass="61652">MAARIIDDHAVIPAIPDEPPAQDSEEKLLTDPHASQSDCIEPPSLPLTMHLDNTLGSIVCDDDSPVGISRLPAEILLYIFSFHADEEIHSLVSTLLNISQVCRAWRNASLACASLWTSISIDANCHIGADWKLVVQMLPGIWFINAKHLPLSLSIKCPNPHYLSKIFSSGALDSLVPFFSQITKLHILSADLDGLVTFFHLPRGTLSSLESLRLGASPHEVWEITSTDVFSSVPLLRRVALDIPPTQIWLASEFVFPWSQLTHLELIQMLRIDHWVTIFSQCTQLQHGSFTMFSDFDFPIPIPLVAFKSLTNLKLISGSMVDLLERFTFPALRDLTIIALENFHKWPVNELLRSFPLHQLHSLTLRDVDIQLEALLEFLGECNALETLRLELPWLDDAFSRSSLRHSQSPPAALANLKSLEVCMSADSKYGYDASYNDIFISPDDLATLLRWWYESPSPLPRAVVHVYGLIGMNHLKKHRKKVDWPAVYLVEPVDIDRPGTFISGLRAMLNDCLFDKSTRPSGLVLETNAFTAEEYHLGAHPWTNSVFT</sequence>
<protein>
    <recommendedName>
        <fullName evidence="1">F-box domain-containing protein</fullName>
    </recommendedName>
</protein>
<reference evidence="2" key="1">
    <citation type="submission" date="2020-07" db="EMBL/GenBank/DDBJ databases">
        <authorList>
            <person name="Nieuwenhuis M."/>
            <person name="Van De Peppel L.J.J."/>
        </authorList>
    </citation>
    <scope>NUCLEOTIDE SEQUENCE</scope>
    <source>
        <strain evidence="2">AP01</strain>
        <tissue evidence="2">Mycelium</tissue>
    </source>
</reference>
<evidence type="ECO:0000313" key="2">
    <source>
        <dbReference type="EMBL" id="KAG5640833.1"/>
    </source>
</evidence>
<gene>
    <name evidence="2" type="ORF">DXG03_006886</name>
</gene>
<evidence type="ECO:0000259" key="1">
    <source>
        <dbReference type="PROSITE" id="PS50181"/>
    </source>
</evidence>
<organism evidence="2 3">
    <name type="scientific">Asterophora parasitica</name>
    <dbReference type="NCBI Taxonomy" id="117018"/>
    <lineage>
        <taxon>Eukaryota</taxon>
        <taxon>Fungi</taxon>
        <taxon>Dikarya</taxon>
        <taxon>Basidiomycota</taxon>
        <taxon>Agaricomycotina</taxon>
        <taxon>Agaricomycetes</taxon>
        <taxon>Agaricomycetidae</taxon>
        <taxon>Agaricales</taxon>
        <taxon>Tricholomatineae</taxon>
        <taxon>Lyophyllaceae</taxon>
        <taxon>Asterophora</taxon>
    </lineage>
</organism>